<dbReference type="RefSeq" id="YP_009907533.1">
    <property type="nucleotide sequence ID" value="NC_049895.1"/>
</dbReference>
<organism evidence="2">
    <name type="scientific">Bothrogonia tongmaiana</name>
    <dbReference type="NCBI Taxonomy" id="1030435"/>
    <lineage>
        <taxon>Eukaryota</taxon>
        <taxon>Metazoa</taxon>
        <taxon>Ecdysozoa</taxon>
        <taxon>Arthropoda</taxon>
        <taxon>Hexapoda</taxon>
        <taxon>Insecta</taxon>
        <taxon>Pterygota</taxon>
        <taxon>Neoptera</taxon>
        <taxon>Paraneoptera</taxon>
        <taxon>Hemiptera</taxon>
        <taxon>Auchenorrhyncha</taxon>
        <taxon>Membracoidea</taxon>
        <taxon>Cicadellidae</taxon>
        <taxon>Cicadellinae</taxon>
        <taxon>Cicadellini</taxon>
        <taxon>Bothrogonia</taxon>
    </lineage>
</organism>
<keyword evidence="1" id="KW-0472">Membrane</keyword>
<proteinExistence type="predicted"/>
<dbReference type="GeneID" id="56141184"/>
<name>A0A7D5YK94_9HEMI</name>
<geneLocation type="mitochondrion" evidence="2"/>
<sequence>MSPMWWTSLLLMFLTSLLVMMTLIYFDMESLKNNKMKFIKKMMTWKW</sequence>
<protein>
    <submittedName>
        <fullName evidence="2">ATP synthase F0 subunit 8</fullName>
    </submittedName>
</protein>
<dbReference type="AlphaFoldDB" id="A0A7D5YK94"/>
<feature type="transmembrane region" description="Helical" evidence="1">
    <location>
        <begin position="6"/>
        <end position="26"/>
    </location>
</feature>
<evidence type="ECO:0000313" key="2">
    <source>
        <dbReference type="EMBL" id="QLI54090.1"/>
    </source>
</evidence>
<keyword evidence="1" id="KW-0812">Transmembrane</keyword>
<dbReference type="CTD" id="4509"/>
<accession>A0A7D5YK94</accession>
<keyword evidence="2" id="KW-0496">Mitochondrion</keyword>
<gene>
    <name evidence="2" type="primary">ATP8</name>
</gene>
<evidence type="ECO:0000256" key="1">
    <source>
        <dbReference type="SAM" id="Phobius"/>
    </source>
</evidence>
<keyword evidence="1" id="KW-1133">Transmembrane helix</keyword>
<reference evidence="2" key="1">
    <citation type="submission" date="2020-05" db="EMBL/GenBank/DDBJ databases">
        <authorList>
            <person name="Xu X."/>
            <person name="Yan B."/>
            <person name="Yu X."/>
            <person name="Yang M."/>
        </authorList>
    </citation>
    <scope>NUCLEOTIDE SEQUENCE</scope>
</reference>
<dbReference type="EMBL" id="MT500857">
    <property type="protein sequence ID" value="QLI54090.1"/>
    <property type="molecule type" value="Genomic_DNA"/>
</dbReference>